<dbReference type="SMART" id="SM00987">
    <property type="entry name" value="UreE_C"/>
    <property type="match status" value="1"/>
</dbReference>
<protein>
    <submittedName>
        <fullName evidence="2">Uracil-DNA glycosylase</fullName>
    </submittedName>
</protein>
<keyword evidence="3" id="KW-1185">Reference proteome</keyword>
<dbReference type="SMART" id="SM00986">
    <property type="entry name" value="UDG"/>
    <property type="match status" value="1"/>
</dbReference>
<reference evidence="2 3" key="1">
    <citation type="submission" date="2016-12" db="EMBL/GenBank/DDBJ databases">
        <title>Comparative genomics of Bartonella apis.</title>
        <authorList>
            <person name="Engel P."/>
        </authorList>
    </citation>
    <scope>NUCLEOTIDE SEQUENCE [LARGE SCALE GENOMIC DNA]</scope>
    <source>
        <strain evidence="2 3">PEB0149</strain>
    </source>
</reference>
<sequence length="221" mass="25700">MAHIAIMTKELQTNSQEITRLEKQISACRICYDKPLFLPRLPQEPRPVAYLSSTARIVIAGQAPGMRVHKTGIPFNDPSGDRLREWLGVDRDSFYDKNKFAIIPMGFCFPGYSKSKSDLPPRKECKLTWHERVFKLMPQVELVIAIGGYAQKYHISNLEEKSVTDTVKNWKNILSITQPRGYHVLPIPHPSWRNTHWIKCNPWFERELLPTLKRLVDTYIR</sequence>
<evidence type="ECO:0000313" key="3">
    <source>
        <dbReference type="Proteomes" id="UP000187344"/>
    </source>
</evidence>
<evidence type="ECO:0000313" key="2">
    <source>
        <dbReference type="EMBL" id="OLY42709.1"/>
    </source>
</evidence>
<dbReference type="InterPro" id="IPR036895">
    <property type="entry name" value="Uracil-DNA_glycosylase-like_sf"/>
</dbReference>
<feature type="domain" description="Uracil-DNA glycosylase-like" evidence="1">
    <location>
        <begin position="48"/>
        <end position="213"/>
    </location>
</feature>
<dbReference type="PANTHER" id="PTHR42160">
    <property type="entry name" value="URACIL-DNA GLYCOSYLASE SUPERFAMILY PROTEIN"/>
    <property type="match status" value="1"/>
</dbReference>
<comment type="caution">
    <text evidence="2">The sequence shown here is derived from an EMBL/GenBank/DDBJ whole genome shotgun (WGS) entry which is preliminary data.</text>
</comment>
<organism evidence="2 3">
    <name type="scientific">Bartonella apis</name>
    <dbReference type="NCBI Taxonomy" id="1686310"/>
    <lineage>
        <taxon>Bacteria</taxon>
        <taxon>Pseudomonadati</taxon>
        <taxon>Pseudomonadota</taxon>
        <taxon>Alphaproteobacteria</taxon>
        <taxon>Hyphomicrobiales</taxon>
        <taxon>Bartonellaceae</taxon>
        <taxon>Bartonella</taxon>
    </lineage>
</organism>
<gene>
    <name evidence="2" type="ORF">PEB0149_001160</name>
</gene>
<name>A0A1R0F6Y0_9HYPH</name>
<dbReference type="SUPFAM" id="SSF52141">
    <property type="entry name" value="Uracil-DNA glycosylase-like"/>
    <property type="match status" value="1"/>
</dbReference>
<dbReference type="InterPro" id="IPR005122">
    <property type="entry name" value="Uracil-DNA_glycosylase-like"/>
</dbReference>
<dbReference type="CDD" id="cd10033">
    <property type="entry name" value="UDG_like"/>
    <property type="match status" value="1"/>
</dbReference>
<dbReference type="Pfam" id="PF03167">
    <property type="entry name" value="UDG"/>
    <property type="match status" value="1"/>
</dbReference>
<dbReference type="PANTHER" id="PTHR42160:SF1">
    <property type="entry name" value="URACIL-DNA GLYCOSYLASE SUPERFAMILY PROTEIN"/>
    <property type="match status" value="1"/>
</dbReference>
<evidence type="ECO:0000259" key="1">
    <source>
        <dbReference type="SMART" id="SM00986"/>
    </source>
</evidence>
<dbReference type="AlphaFoldDB" id="A0A1R0F6Y0"/>
<proteinExistence type="predicted"/>
<dbReference type="InterPro" id="IPR047124">
    <property type="entry name" value="HI_0220.2"/>
</dbReference>
<accession>A0A1R0F6Y0</accession>
<dbReference type="EMBL" id="LXYT01000003">
    <property type="protein sequence ID" value="OLY42709.1"/>
    <property type="molecule type" value="Genomic_DNA"/>
</dbReference>
<dbReference type="Gene3D" id="3.40.470.10">
    <property type="entry name" value="Uracil-DNA glycosylase-like domain"/>
    <property type="match status" value="1"/>
</dbReference>
<dbReference type="Proteomes" id="UP000187344">
    <property type="component" value="Unassembled WGS sequence"/>
</dbReference>